<comment type="caution">
    <text evidence="1">The sequence shown here is derived from an EMBL/GenBank/DDBJ whole genome shotgun (WGS) entry which is preliminary data.</text>
</comment>
<dbReference type="EMBL" id="VSSQ01070696">
    <property type="protein sequence ID" value="MPN22460.1"/>
    <property type="molecule type" value="Genomic_DNA"/>
</dbReference>
<gene>
    <name evidence="1" type="ORF">SDC9_169843</name>
</gene>
<organism evidence="1">
    <name type="scientific">bioreactor metagenome</name>
    <dbReference type="NCBI Taxonomy" id="1076179"/>
    <lineage>
        <taxon>unclassified sequences</taxon>
        <taxon>metagenomes</taxon>
        <taxon>ecological metagenomes</taxon>
    </lineage>
</organism>
<sequence>MALSSGENYVLDSKCEILFYTKYKKSGDLILVKKEAASTLGLKDKKQVEEKYKPEGYKIQDGSKTQIKLQNEVEKYVPNKYVLGIYGEYLAIFKTDKNGDMHIENEKEDITEKKIENLKEQDIYLLTTGSKYFQCDTRDEVLARLEDYE</sequence>
<name>A0A645G8Y0_9ZZZZ</name>
<proteinExistence type="predicted"/>
<dbReference type="AlphaFoldDB" id="A0A645G8Y0"/>
<evidence type="ECO:0000313" key="1">
    <source>
        <dbReference type="EMBL" id="MPN22460.1"/>
    </source>
</evidence>
<accession>A0A645G8Y0</accession>
<reference evidence="1" key="1">
    <citation type="submission" date="2019-08" db="EMBL/GenBank/DDBJ databases">
        <authorList>
            <person name="Kucharzyk K."/>
            <person name="Murdoch R.W."/>
            <person name="Higgins S."/>
            <person name="Loffler F."/>
        </authorList>
    </citation>
    <scope>NUCLEOTIDE SEQUENCE</scope>
</reference>
<evidence type="ECO:0008006" key="2">
    <source>
        <dbReference type="Google" id="ProtNLM"/>
    </source>
</evidence>
<protein>
    <recommendedName>
        <fullName evidence="2">Bypass of forespore C C-terminal domain-containing protein</fullName>
    </recommendedName>
</protein>